<dbReference type="AlphaFoldDB" id="A0A417XTG2"/>
<accession>A0A417XTG2</accession>
<proteinExistence type="predicted"/>
<dbReference type="CDD" id="cd03801">
    <property type="entry name" value="GT4_PimA-like"/>
    <property type="match status" value="1"/>
</dbReference>
<organism evidence="1 2">
    <name type="scientific">Nocardioides immobilis</name>
    <dbReference type="NCBI Taxonomy" id="2049295"/>
    <lineage>
        <taxon>Bacteria</taxon>
        <taxon>Bacillati</taxon>
        <taxon>Actinomycetota</taxon>
        <taxon>Actinomycetes</taxon>
        <taxon>Propionibacteriales</taxon>
        <taxon>Nocardioidaceae</taxon>
        <taxon>Nocardioides</taxon>
    </lineage>
</organism>
<dbReference type="Pfam" id="PF13692">
    <property type="entry name" value="Glyco_trans_1_4"/>
    <property type="match status" value="1"/>
</dbReference>
<reference evidence="1 2" key="1">
    <citation type="submission" date="2018-09" db="EMBL/GenBank/DDBJ databases">
        <title>Genome sequencing of Nocardioides immobilis CCTCC AB 2017083 for comparison to Nocardioides silvaticus.</title>
        <authorList>
            <person name="Li C."/>
            <person name="Wang G."/>
        </authorList>
    </citation>
    <scope>NUCLEOTIDE SEQUENCE [LARGE SCALE GENOMIC DNA]</scope>
    <source>
        <strain evidence="1 2">CCTCC AB 2017083</strain>
    </source>
</reference>
<dbReference type="Gene3D" id="3.40.50.2000">
    <property type="entry name" value="Glycogen Phosphorylase B"/>
    <property type="match status" value="2"/>
</dbReference>
<dbReference type="RefSeq" id="WP_118928820.1">
    <property type="nucleotide sequence ID" value="NZ_QXGH01000045.1"/>
</dbReference>
<comment type="caution">
    <text evidence="1">The sequence shown here is derived from an EMBL/GenBank/DDBJ whole genome shotgun (WGS) entry which is preliminary data.</text>
</comment>
<dbReference type="SUPFAM" id="SSF53756">
    <property type="entry name" value="UDP-Glycosyltransferase/glycogen phosphorylase"/>
    <property type="match status" value="1"/>
</dbReference>
<dbReference type="PANTHER" id="PTHR45947:SF3">
    <property type="entry name" value="SULFOQUINOVOSYL TRANSFERASE SQD2"/>
    <property type="match status" value="1"/>
</dbReference>
<dbReference type="GO" id="GO:0016758">
    <property type="term" value="F:hexosyltransferase activity"/>
    <property type="evidence" value="ECO:0007669"/>
    <property type="project" value="TreeGrafter"/>
</dbReference>
<dbReference type="InterPro" id="IPR050194">
    <property type="entry name" value="Glycosyltransferase_grp1"/>
</dbReference>
<dbReference type="OrthoDB" id="9809227at2"/>
<protein>
    <submittedName>
        <fullName evidence="1">Glycosyltransferase</fullName>
    </submittedName>
</protein>
<keyword evidence="2" id="KW-1185">Reference proteome</keyword>
<keyword evidence="1" id="KW-0808">Transferase</keyword>
<dbReference type="Proteomes" id="UP000283644">
    <property type="component" value="Unassembled WGS sequence"/>
</dbReference>
<sequence length="373" mass="40056">MATLKVAYACAWWRPVATTWSGSSAGMMRALDARPDVDLRRVDAQHGIGASTGMAVLGRLRGYGNWKSSSPSRQLTDARVRRRVDSLDVDAVVGVGDVETLAGPPTFFYQDANLSVLRAHRDVLEEHAPALVRFPSGRLDQLVAEQRAAYAAAAGVLSFSQWFADWLVEHDGVPRDRVHVVGGGLHGPPAQRALETRGPGGKSVLFVGREFVRKGGDLVVAAVEQLRASGSGDFTLTVVGPPKWPLPGPVPEWVDFRGEVPAGEVRQMWADHDIFAMPTWYEPYGLVFLEARAAGVPALGRAAYCMPELVPDSAGKLIAPEGGVDAVAEQLLAISEDCGLFVSAAEESDAVRAGRTWEAVADRVVRSIRDGID</sequence>
<name>A0A417XTG2_9ACTN</name>
<evidence type="ECO:0000313" key="1">
    <source>
        <dbReference type="EMBL" id="RHW23507.1"/>
    </source>
</evidence>
<gene>
    <name evidence="1" type="ORF">D0Z08_29265</name>
</gene>
<dbReference type="PANTHER" id="PTHR45947">
    <property type="entry name" value="SULFOQUINOVOSYL TRANSFERASE SQD2"/>
    <property type="match status" value="1"/>
</dbReference>
<dbReference type="EMBL" id="QXGH01000045">
    <property type="protein sequence ID" value="RHW23507.1"/>
    <property type="molecule type" value="Genomic_DNA"/>
</dbReference>
<evidence type="ECO:0000313" key="2">
    <source>
        <dbReference type="Proteomes" id="UP000283644"/>
    </source>
</evidence>